<evidence type="ECO:0000313" key="1">
    <source>
        <dbReference type="EMBL" id="SDZ66867.1"/>
    </source>
</evidence>
<name>A0A1H3UWY3_9BACI</name>
<dbReference type="Proteomes" id="UP000198935">
    <property type="component" value="Unassembled WGS sequence"/>
</dbReference>
<dbReference type="EMBL" id="FNPI01000028">
    <property type="protein sequence ID" value="SDZ66867.1"/>
    <property type="molecule type" value="Genomic_DNA"/>
</dbReference>
<accession>A0A1H3UWY3</accession>
<protein>
    <submittedName>
        <fullName evidence="1">Uncharacterized protein</fullName>
    </submittedName>
</protein>
<evidence type="ECO:0000313" key="2">
    <source>
        <dbReference type="Proteomes" id="UP000198935"/>
    </source>
</evidence>
<dbReference type="AlphaFoldDB" id="A0A1H3UWY3"/>
<reference evidence="2" key="1">
    <citation type="submission" date="2016-10" db="EMBL/GenBank/DDBJ databases">
        <authorList>
            <person name="Varghese N."/>
            <person name="Submissions S."/>
        </authorList>
    </citation>
    <scope>NUCLEOTIDE SEQUENCE [LARGE SCALE GENOMIC DNA]</scope>
    <source>
        <strain evidence="2">SP</strain>
    </source>
</reference>
<proteinExistence type="predicted"/>
<dbReference type="OrthoDB" id="2624091at2"/>
<gene>
    <name evidence="1" type="ORF">SAMN05421736_12827</name>
</gene>
<keyword evidence="2" id="KW-1185">Reference proteome</keyword>
<organism evidence="1 2">
    <name type="scientific">Evansella caseinilytica</name>
    <dbReference type="NCBI Taxonomy" id="1503961"/>
    <lineage>
        <taxon>Bacteria</taxon>
        <taxon>Bacillati</taxon>
        <taxon>Bacillota</taxon>
        <taxon>Bacilli</taxon>
        <taxon>Bacillales</taxon>
        <taxon>Bacillaceae</taxon>
        <taxon>Evansella</taxon>
    </lineage>
</organism>
<sequence>MGGVDPYLMSIFRKKMANPVCAHKVYKVLRSCSYHTFKTQEGAYRVVDQLAACCCVRLSPETREYAARWLMNCCVDPANPYHRRSMWKLVYG</sequence>